<evidence type="ECO:0000256" key="5">
    <source>
        <dbReference type="ARBA" id="ARBA00023329"/>
    </source>
</evidence>
<proteinExistence type="predicted"/>
<evidence type="ECO:0000256" key="6">
    <source>
        <dbReference type="ARBA" id="ARBA00037795"/>
    </source>
</evidence>
<dbReference type="GO" id="GO:0042589">
    <property type="term" value="C:zymogen granule membrane"/>
    <property type="evidence" value="ECO:0007669"/>
    <property type="project" value="UniProtKB-SubCell"/>
</dbReference>
<dbReference type="AlphaFoldDB" id="A0A4D9DNU2"/>
<evidence type="ECO:0000256" key="4">
    <source>
        <dbReference type="ARBA" id="ARBA00023157"/>
    </source>
</evidence>
<evidence type="ECO:0000313" key="12">
    <source>
        <dbReference type="Proteomes" id="UP000297703"/>
    </source>
</evidence>
<dbReference type="GO" id="GO:0006887">
    <property type="term" value="P:exocytosis"/>
    <property type="evidence" value="ECO:0007669"/>
    <property type="project" value="UniProtKB-KW"/>
</dbReference>
<dbReference type="FunFam" id="2.60.20.10:FF:000014">
    <property type="entry name" value="Syncollin"/>
    <property type="match status" value="1"/>
</dbReference>
<comment type="subcellular location">
    <subcellularLocation>
        <location evidence="6">Zymogen granule lumen</location>
    </subcellularLocation>
    <subcellularLocation>
        <location evidence="8">Zymogen granule membrane</location>
        <topology evidence="8">Peripheral membrane protein</topology>
        <orientation evidence="8">Lumenal side</orientation>
    </subcellularLocation>
</comment>
<dbReference type="STRING" id="55544.A0A4D9DNU2"/>
<dbReference type="PANTHER" id="PTHR17503:SF0">
    <property type="entry name" value="SYNCOLLIN"/>
    <property type="match status" value="1"/>
</dbReference>
<keyword evidence="3" id="KW-0472">Membrane</keyword>
<evidence type="ECO:0000256" key="9">
    <source>
        <dbReference type="ARBA" id="ARBA00074712"/>
    </source>
</evidence>
<name>A0A4D9DNU2_9SAUR</name>
<comment type="function">
    <text evidence="7">Functions in exocytosis in pancreatic acinar cells regulating the fusion of zymogen granules with each other. May have a pore-forming activity on membranes and regulate exocytosis in other exocrine tissues.</text>
</comment>
<dbReference type="PANTHER" id="PTHR17503">
    <property type="entry name" value="SYNCOLLIN"/>
    <property type="match status" value="1"/>
</dbReference>
<keyword evidence="4" id="KW-1015">Disulfide bond</keyword>
<organism evidence="11 12">
    <name type="scientific">Platysternon megacephalum</name>
    <name type="common">big-headed turtle</name>
    <dbReference type="NCBI Taxonomy" id="55544"/>
    <lineage>
        <taxon>Eukaryota</taxon>
        <taxon>Metazoa</taxon>
        <taxon>Chordata</taxon>
        <taxon>Craniata</taxon>
        <taxon>Vertebrata</taxon>
        <taxon>Euteleostomi</taxon>
        <taxon>Archelosauria</taxon>
        <taxon>Testudinata</taxon>
        <taxon>Testudines</taxon>
        <taxon>Cryptodira</taxon>
        <taxon>Durocryptodira</taxon>
        <taxon>Testudinoidea</taxon>
        <taxon>Platysternidae</taxon>
        <taxon>Platysternon</taxon>
    </lineage>
</organism>
<gene>
    <name evidence="11" type="ORF">DR999_PMT19240</name>
</gene>
<dbReference type="InterPro" id="IPR028137">
    <property type="entry name" value="Syncollin"/>
</dbReference>
<keyword evidence="12" id="KW-1185">Reference proteome</keyword>
<keyword evidence="5" id="KW-0968">Cytoplasmic vesicle</keyword>
<evidence type="ECO:0000256" key="2">
    <source>
        <dbReference type="ARBA" id="ARBA00022729"/>
    </source>
</evidence>
<dbReference type="Proteomes" id="UP000297703">
    <property type="component" value="Unassembled WGS sequence"/>
</dbReference>
<evidence type="ECO:0000256" key="3">
    <source>
        <dbReference type="ARBA" id="ARBA00023136"/>
    </source>
</evidence>
<evidence type="ECO:0000256" key="1">
    <source>
        <dbReference type="ARBA" id="ARBA00022483"/>
    </source>
</evidence>
<reference evidence="11 12" key="1">
    <citation type="submission" date="2019-04" db="EMBL/GenBank/DDBJ databases">
        <title>Draft genome of the big-headed turtle Platysternon megacephalum.</title>
        <authorList>
            <person name="Gong S."/>
        </authorList>
    </citation>
    <scope>NUCLEOTIDE SEQUENCE [LARGE SCALE GENOMIC DNA]</scope>
    <source>
        <strain evidence="11">DO16091913</strain>
        <tissue evidence="11">Muscle</tissue>
    </source>
</reference>
<comment type="caution">
    <text evidence="11">The sequence shown here is derived from an EMBL/GenBank/DDBJ whole genome shotgun (WGS) entry which is preliminary data.</text>
</comment>
<keyword evidence="1" id="KW-0268">Exocytosis</keyword>
<keyword evidence="11" id="KW-0675">Receptor</keyword>
<evidence type="ECO:0000256" key="7">
    <source>
        <dbReference type="ARBA" id="ARBA00057037"/>
    </source>
</evidence>
<dbReference type="EMBL" id="QXTE01000367">
    <property type="protein sequence ID" value="TFJ98784.1"/>
    <property type="molecule type" value="Genomic_DNA"/>
</dbReference>
<evidence type="ECO:0000313" key="11">
    <source>
        <dbReference type="EMBL" id="TFJ98784.1"/>
    </source>
</evidence>
<dbReference type="OrthoDB" id="9947298at2759"/>
<protein>
    <recommendedName>
        <fullName evidence="9">Syncollin</fullName>
    </recommendedName>
</protein>
<accession>A0A4D9DNU2</accession>
<feature type="signal peptide" evidence="10">
    <location>
        <begin position="1"/>
        <end position="19"/>
    </location>
</feature>
<dbReference type="Pfam" id="PF15138">
    <property type="entry name" value="Syncollin"/>
    <property type="match status" value="1"/>
</dbReference>
<evidence type="ECO:0000256" key="10">
    <source>
        <dbReference type="SAM" id="SignalP"/>
    </source>
</evidence>
<feature type="chain" id="PRO_5020022483" description="Syncollin" evidence="10">
    <location>
        <begin position="20"/>
        <end position="132"/>
    </location>
</feature>
<sequence length="132" mass="14561">MATAHPLLLLPLLLASAWAQCPAPADLKNPDGSKICAQLYTDDSPYYAQCCGGNVLQVQPGDDVPYIPLGWNDKISSLVVAPRCDLNVWSRTGKEGYNRKFNSGVVYRLKEIKKGLFGDWDNSISAYYCKCN</sequence>
<evidence type="ECO:0000256" key="8">
    <source>
        <dbReference type="ARBA" id="ARBA00060468"/>
    </source>
</evidence>
<reference evidence="11 12" key="2">
    <citation type="submission" date="2019-04" db="EMBL/GenBank/DDBJ databases">
        <title>The genome sequence of big-headed turtle.</title>
        <authorList>
            <person name="Gong S."/>
        </authorList>
    </citation>
    <scope>NUCLEOTIDE SEQUENCE [LARGE SCALE GENOMIC DNA]</scope>
    <source>
        <strain evidence="11">DO16091913</strain>
        <tissue evidence="11">Muscle</tissue>
    </source>
</reference>
<dbReference type="Gene3D" id="2.60.20.10">
    <property type="entry name" value="Crystallins"/>
    <property type="match status" value="1"/>
</dbReference>
<keyword evidence="2 10" id="KW-0732">Signal</keyword>